<dbReference type="PROSITE" id="PS50054">
    <property type="entry name" value="TYR_PHOSPHATASE_DUAL"/>
    <property type="match status" value="1"/>
</dbReference>
<comment type="caution">
    <text evidence="9">The sequence shown here is derived from an EMBL/GenBank/DDBJ whole genome shotgun (WGS) entry which is preliminary data.</text>
</comment>
<evidence type="ECO:0000256" key="1">
    <source>
        <dbReference type="ARBA" id="ARBA00008601"/>
    </source>
</evidence>
<organism evidence="9 10">
    <name type="scientific">Mugilogobius chulae</name>
    <name type="common">yellowstripe goby</name>
    <dbReference type="NCBI Taxonomy" id="88201"/>
    <lineage>
        <taxon>Eukaryota</taxon>
        <taxon>Metazoa</taxon>
        <taxon>Chordata</taxon>
        <taxon>Craniata</taxon>
        <taxon>Vertebrata</taxon>
        <taxon>Euteleostomi</taxon>
        <taxon>Actinopterygii</taxon>
        <taxon>Neopterygii</taxon>
        <taxon>Teleostei</taxon>
        <taxon>Neoteleostei</taxon>
        <taxon>Acanthomorphata</taxon>
        <taxon>Gobiaria</taxon>
        <taxon>Gobiiformes</taxon>
        <taxon>Gobioidei</taxon>
        <taxon>Gobiidae</taxon>
        <taxon>Gobionellinae</taxon>
        <taxon>Mugilogobius</taxon>
    </lineage>
</organism>
<gene>
    <name evidence="9" type="ORF">WMY93_010455</name>
</gene>
<name>A0AAW0PD36_9GOBI</name>
<evidence type="ECO:0000256" key="3">
    <source>
        <dbReference type="ARBA" id="ARBA00022912"/>
    </source>
</evidence>
<dbReference type="GO" id="GO:0004722">
    <property type="term" value="F:protein serine/threonine phosphatase activity"/>
    <property type="evidence" value="ECO:0007669"/>
    <property type="project" value="UniProtKB-EC"/>
</dbReference>
<dbReference type="GO" id="GO:0043409">
    <property type="term" value="P:negative regulation of MAPK cascade"/>
    <property type="evidence" value="ECO:0007669"/>
    <property type="project" value="TreeGrafter"/>
</dbReference>
<dbReference type="PROSITE" id="PS00383">
    <property type="entry name" value="TYR_PHOSPHATASE_1"/>
    <property type="match status" value="1"/>
</dbReference>
<proteinExistence type="inferred from homology"/>
<evidence type="ECO:0000256" key="4">
    <source>
        <dbReference type="ARBA" id="ARBA00047761"/>
    </source>
</evidence>
<evidence type="ECO:0000313" key="10">
    <source>
        <dbReference type="Proteomes" id="UP001460270"/>
    </source>
</evidence>
<dbReference type="PROSITE" id="PS50056">
    <property type="entry name" value="TYR_PHOSPHATASE_2"/>
    <property type="match status" value="1"/>
</dbReference>
<dbReference type="Proteomes" id="UP001460270">
    <property type="component" value="Unassembled WGS sequence"/>
</dbReference>
<evidence type="ECO:0000256" key="6">
    <source>
        <dbReference type="PIRSR" id="PIRSR620405-1"/>
    </source>
</evidence>
<comment type="similarity">
    <text evidence="1">Belongs to the protein-tyrosine phosphatase family. Non-receptor class dual specificity subfamily.</text>
</comment>
<dbReference type="PRINTS" id="PR01908">
    <property type="entry name" value="ADSPHPHTASE"/>
</dbReference>
<evidence type="ECO:0000313" key="9">
    <source>
        <dbReference type="EMBL" id="KAK7919171.1"/>
    </source>
</evidence>
<dbReference type="PANTHER" id="PTHR45682:SF3">
    <property type="entry name" value="DUAL SPECIFICITY PROTEIN PHOSPHATASE"/>
    <property type="match status" value="1"/>
</dbReference>
<dbReference type="PRINTS" id="PR01909">
    <property type="entry name" value="ADSPHPHTASEA"/>
</dbReference>
<dbReference type="GO" id="GO:0008138">
    <property type="term" value="F:protein tyrosine/serine/threonine phosphatase activity"/>
    <property type="evidence" value="ECO:0007669"/>
    <property type="project" value="InterPro"/>
</dbReference>
<evidence type="ECO:0008006" key="11">
    <source>
        <dbReference type="Google" id="ProtNLM"/>
    </source>
</evidence>
<dbReference type="SUPFAM" id="SSF52799">
    <property type="entry name" value="(Phosphotyrosine protein) phosphatases II"/>
    <property type="match status" value="1"/>
</dbReference>
<evidence type="ECO:0000256" key="5">
    <source>
        <dbReference type="ARBA" id="ARBA00048336"/>
    </source>
</evidence>
<evidence type="ECO:0000259" key="7">
    <source>
        <dbReference type="PROSITE" id="PS50054"/>
    </source>
</evidence>
<dbReference type="InterPro" id="IPR020405">
    <property type="entry name" value="Atypical_DUSP_subfamA"/>
</dbReference>
<sequence>MENTKANSDTPSVKELVKVLYGGKRVGNHVDEVWPNLFLGDMTVANDRYSVWKLGITHVLNAAHGRPHSEGGPDFYGPSVVYYGIPLTTRRPLTSTNTSALQLSSFTVPCRRKMCKWSFNTFPDEGNTRLSWPPLMVFSQLNVKLTFTKITSDLWRGRVLVHCAVGVSRSASLVLSFLMQYHRLPLLGAILTVKEHRWIFPNKGFLVQLRALDFKLRLHTGQNTLQLPLRLILNLCLGAAPVCSRRPAADTLGPESCPKTRLYPGSNMMSHRRKRKEYLTVKDLQKMLDSCKLHLGQVDEVWPNIYIGNM</sequence>
<evidence type="ECO:0000256" key="2">
    <source>
        <dbReference type="ARBA" id="ARBA00022801"/>
    </source>
</evidence>
<dbReference type="InterPro" id="IPR029021">
    <property type="entry name" value="Prot-tyrosine_phosphatase-like"/>
</dbReference>
<feature type="domain" description="Tyrosine-protein phosphatase" evidence="7">
    <location>
        <begin position="28"/>
        <end position="218"/>
    </location>
</feature>
<evidence type="ECO:0000259" key="8">
    <source>
        <dbReference type="PROSITE" id="PS50056"/>
    </source>
</evidence>
<dbReference type="EMBL" id="JBBPFD010000007">
    <property type="protein sequence ID" value="KAK7919171.1"/>
    <property type="molecule type" value="Genomic_DNA"/>
</dbReference>
<protein>
    <recommendedName>
        <fullName evidence="11">Protein-serine/threonine phosphatase</fullName>
    </recommendedName>
</protein>
<comment type="catalytic activity">
    <reaction evidence="4">
        <text>O-phospho-L-seryl-[protein] + H2O = L-seryl-[protein] + phosphate</text>
        <dbReference type="Rhea" id="RHEA:20629"/>
        <dbReference type="Rhea" id="RHEA-COMP:9863"/>
        <dbReference type="Rhea" id="RHEA-COMP:11604"/>
        <dbReference type="ChEBI" id="CHEBI:15377"/>
        <dbReference type="ChEBI" id="CHEBI:29999"/>
        <dbReference type="ChEBI" id="CHEBI:43474"/>
        <dbReference type="ChEBI" id="CHEBI:83421"/>
        <dbReference type="EC" id="3.1.3.16"/>
    </reaction>
</comment>
<reference evidence="10" key="1">
    <citation type="submission" date="2024-04" db="EMBL/GenBank/DDBJ databases">
        <title>Salinicola lusitanus LLJ914,a marine bacterium isolated from the Okinawa Trough.</title>
        <authorList>
            <person name="Li J."/>
        </authorList>
    </citation>
    <scope>NUCLEOTIDE SEQUENCE [LARGE SCALE GENOMIC DNA]</scope>
</reference>
<keyword evidence="2" id="KW-0378">Hydrolase</keyword>
<dbReference type="GO" id="GO:0033549">
    <property type="term" value="F:MAP kinase phosphatase activity"/>
    <property type="evidence" value="ECO:0007669"/>
    <property type="project" value="TreeGrafter"/>
</dbReference>
<dbReference type="SMART" id="SM00195">
    <property type="entry name" value="DSPc"/>
    <property type="match status" value="1"/>
</dbReference>
<keyword evidence="10" id="KW-1185">Reference proteome</keyword>
<comment type="catalytic activity">
    <reaction evidence="5">
        <text>O-phospho-L-threonyl-[protein] + H2O = L-threonyl-[protein] + phosphate</text>
        <dbReference type="Rhea" id="RHEA:47004"/>
        <dbReference type="Rhea" id="RHEA-COMP:11060"/>
        <dbReference type="Rhea" id="RHEA-COMP:11605"/>
        <dbReference type="ChEBI" id="CHEBI:15377"/>
        <dbReference type="ChEBI" id="CHEBI:30013"/>
        <dbReference type="ChEBI" id="CHEBI:43474"/>
        <dbReference type="ChEBI" id="CHEBI:61977"/>
        <dbReference type="EC" id="3.1.3.16"/>
    </reaction>
</comment>
<accession>A0AAW0PD36</accession>
<keyword evidence="3" id="KW-0904">Protein phosphatase</keyword>
<dbReference type="InterPro" id="IPR000387">
    <property type="entry name" value="Tyr_Pase_dom"/>
</dbReference>
<dbReference type="InterPro" id="IPR020422">
    <property type="entry name" value="TYR_PHOSPHATASE_DUAL_dom"/>
</dbReference>
<dbReference type="InterPro" id="IPR016130">
    <property type="entry name" value="Tyr_Pase_AS"/>
</dbReference>
<feature type="domain" description="Tyrosine specific protein phosphatases" evidence="8">
    <location>
        <begin position="145"/>
        <end position="197"/>
    </location>
</feature>
<dbReference type="PANTHER" id="PTHR45682">
    <property type="entry name" value="AGAP008228-PA"/>
    <property type="match status" value="1"/>
</dbReference>
<dbReference type="AlphaFoldDB" id="A0AAW0PD36"/>
<dbReference type="Pfam" id="PF00782">
    <property type="entry name" value="DSPc"/>
    <property type="match status" value="1"/>
</dbReference>
<dbReference type="InterPro" id="IPR000340">
    <property type="entry name" value="Dual-sp_phosphatase_cat-dom"/>
</dbReference>
<dbReference type="Gene3D" id="3.90.190.10">
    <property type="entry name" value="Protein tyrosine phosphatase superfamily"/>
    <property type="match status" value="1"/>
</dbReference>
<feature type="active site" description="Phosphocysteine intermediate" evidence="6">
    <location>
        <position position="163"/>
    </location>
</feature>
<dbReference type="GO" id="GO:0005737">
    <property type="term" value="C:cytoplasm"/>
    <property type="evidence" value="ECO:0007669"/>
    <property type="project" value="TreeGrafter"/>
</dbReference>